<protein>
    <submittedName>
        <fullName evidence="1">Uncharacterized protein</fullName>
    </submittedName>
</protein>
<organism evidence="1 2">
    <name type="scientific">Aliarcobacter cryaerophilus</name>
    <dbReference type="NCBI Taxonomy" id="28198"/>
    <lineage>
        <taxon>Bacteria</taxon>
        <taxon>Pseudomonadati</taxon>
        <taxon>Campylobacterota</taxon>
        <taxon>Epsilonproteobacteria</taxon>
        <taxon>Campylobacterales</taxon>
        <taxon>Arcobacteraceae</taxon>
        <taxon>Aliarcobacter</taxon>
    </lineage>
</organism>
<evidence type="ECO:0000313" key="2">
    <source>
        <dbReference type="Proteomes" id="UP000515842"/>
    </source>
</evidence>
<evidence type="ECO:0000313" key="1">
    <source>
        <dbReference type="EMBL" id="QNM91181.1"/>
    </source>
</evidence>
<sequence length="166" mass="19676">MTKEVDGFVFSFPDAIDLFIFDEKDNSKATYHGLSHALKAVDLLVELDDNYLFIEVKDFFEHEQYKQKEPFNYLREVLKAKYKDSWIYRWAENKIDKPIHYLCLMILENSLNSRLTKELRSQIPTKIPTSRWNNEIATNAIVLNLETWNRNFPKWPLTRVSQAGAQ</sequence>
<dbReference type="Proteomes" id="UP000515842">
    <property type="component" value="Chromosome"/>
</dbReference>
<accession>A0A7G9LRD2</accession>
<dbReference type="EMBL" id="CP060693">
    <property type="protein sequence ID" value="QNM91181.1"/>
    <property type="molecule type" value="Genomic_DNA"/>
</dbReference>
<name>A0A7G9LRD2_9BACT</name>
<reference evidence="1 2" key="1">
    <citation type="journal article" date="2020" name="Front. Microbiol.">
        <title>Genomic Analysis and Antimicrobial Resistance of Aliarcobacter cryaerophilus Strains From German Water Poultry.</title>
        <authorList>
            <person name="Muller E."/>
            <person name="Hotzel H."/>
            <person name="Ahlers C."/>
            <person name="Hanel I."/>
            <person name="Tomaso H."/>
            <person name="Abdel-Glil M.Y."/>
        </authorList>
    </citation>
    <scope>NUCLEOTIDE SEQUENCE [LARGE SCALE GENOMIC DNA]</scope>
    <source>
        <strain evidence="1 2">16CS1285-4</strain>
    </source>
</reference>
<gene>
    <name evidence="1" type="ORF">HOO34_05650</name>
</gene>
<dbReference type="RefSeq" id="WP_187475235.1">
    <property type="nucleotide sequence ID" value="NZ_CP060693.1"/>
</dbReference>
<dbReference type="AlphaFoldDB" id="A0A7G9LRD2"/>
<proteinExistence type="predicted"/>